<gene>
    <name evidence="2" type="ORF">ACFPZ4_11220</name>
</gene>
<evidence type="ECO:0000256" key="1">
    <source>
        <dbReference type="SAM" id="Phobius"/>
    </source>
</evidence>
<dbReference type="Proteomes" id="UP001596207">
    <property type="component" value="Unassembled WGS sequence"/>
</dbReference>
<dbReference type="EMBL" id="JBHSQQ010000048">
    <property type="protein sequence ID" value="MFC5942046.1"/>
    <property type="molecule type" value="Genomic_DNA"/>
</dbReference>
<keyword evidence="3" id="KW-1185">Reference proteome</keyword>
<evidence type="ECO:0000313" key="2">
    <source>
        <dbReference type="EMBL" id="MFC5942046.1"/>
    </source>
</evidence>
<feature type="transmembrane region" description="Helical" evidence="1">
    <location>
        <begin position="17"/>
        <end position="39"/>
    </location>
</feature>
<dbReference type="RefSeq" id="WP_377536509.1">
    <property type="nucleotide sequence ID" value="NZ_JBHSQQ010000048.1"/>
</dbReference>
<accession>A0ABW1HL06</accession>
<name>A0ABW1HL06_9ACTN</name>
<keyword evidence="1" id="KW-0472">Membrane</keyword>
<feature type="transmembrane region" description="Helical" evidence="1">
    <location>
        <begin position="83"/>
        <end position="104"/>
    </location>
</feature>
<sequence>MDVGPALEPAPVRGGVIVGRAVLAVFLGLLLIVTGLALVTDYRGIAARHIALAQRVVRPIGLGGRTRRADERLRSRLILLDRAFGVLMVLLGVVALTGGAYLFASRA</sequence>
<reference evidence="3" key="1">
    <citation type="journal article" date="2019" name="Int. J. Syst. Evol. Microbiol.">
        <title>The Global Catalogue of Microorganisms (GCM) 10K type strain sequencing project: providing services to taxonomists for standard genome sequencing and annotation.</title>
        <authorList>
            <consortium name="The Broad Institute Genomics Platform"/>
            <consortium name="The Broad Institute Genome Sequencing Center for Infectious Disease"/>
            <person name="Wu L."/>
            <person name="Ma J."/>
        </authorList>
    </citation>
    <scope>NUCLEOTIDE SEQUENCE [LARGE SCALE GENOMIC DNA]</scope>
    <source>
        <strain evidence="3">CGMCC 4.7173</strain>
    </source>
</reference>
<protein>
    <submittedName>
        <fullName evidence="2">Uncharacterized protein</fullName>
    </submittedName>
</protein>
<organism evidence="2 3">
    <name type="scientific">Micromonospora harpali</name>
    <dbReference type="NCBI Taxonomy" id="1490225"/>
    <lineage>
        <taxon>Bacteria</taxon>
        <taxon>Bacillati</taxon>
        <taxon>Actinomycetota</taxon>
        <taxon>Actinomycetes</taxon>
        <taxon>Micromonosporales</taxon>
        <taxon>Micromonosporaceae</taxon>
        <taxon>Micromonospora</taxon>
    </lineage>
</organism>
<proteinExistence type="predicted"/>
<evidence type="ECO:0000313" key="3">
    <source>
        <dbReference type="Proteomes" id="UP001596207"/>
    </source>
</evidence>
<comment type="caution">
    <text evidence="2">The sequence shown here is derived from an EMBL/GenBank/DDBJ whole genome shotgun (WGS) entry which is preliminary data.</text>
</comment>
<keyword evidence="1" id="KW-0812">Transmembrane</keyword>
<keyword evidence="1" id="KW-1133">Transmembrane helix</keyword>